<dbReference type="Gene3D" id="1.25.40.80">
    <property type="match status" value="1"/>
</dbReference>
<evidence type="ECO:0000256" key="1">
    <source>
        <dbReference type="ARBA" id="ARBA00001974"/>
    </source>
</evidence>
<evidence type="ECO:0000256" key="2">
    <source>
        <dbReference type="ARBA" id="ARBA00022630"/>
    </source>
</evidence>
<feature type="compositionally biased region" description="Low complexity" evidence="4">
    <location>
        <begin position="282"/>
        <end position="300"/>
    </location>
</feature>
<accession>A0ABV9RIP7</accession>
<sequence length="435" mass="48179">MSGYARPVQLPVPSPGPDAAVRFVREHLADLTCDTPAASENIRGGQTAADAALAALDVTGYAGSRNQVWPPERRGASRMSPYVRYNLVDLPTLWDHVADAPSNDRRKYRDELAWQEFTRHLYARFGRDGRPALREELRALPPQPSKVWDEPWPRDMRCMDATVGELHADGWLVNQTRMWLASQWTVRAGARWRDGEEEFFTHLLDGSRAANRLNWQWTTGAGNGKAYAFSRWQVEKRAPALCRECALRDACPVASWPADQRTSRVAVSDLLRGDPDPAVTAGPESDGPESAGPESGGPESADGDAAVDAVWLTGESLGDADRALVAHPDVPAVFCFDEPLLSGLMLSGKRLVFLVETLADLATRRPVEIRRGRVADELAGRRLAVTFAPVPGFRRRAAKLEPAVVHPWPWLFRPRAGRIQSYSAWRKGMPAQPDR</sequence>
<dbReference type="InterPro" id="IPR005101">
    <property type="entry name" value="Cryptochr/Photolyase_FAD-bd"/>
</dbReference>
<evidence type="ECO:0000313" key="7">
    <source>
        <dbReference type="Proteomes" id="UP001595909"/>
    </source>
</evidence>
<gene>
    <name evidence="6" type="ORF">ACFPEL_14370</name>
</gene>
<evidence type="ECO:0000256" key="4">
    <source>
        <dbReference type="SAM" id="MobiDB-lite"/>
    </source>
</evidence>
<proteinExistence type="predicted"/>
<dbReference type="RefSeq" id="WP_274189601.1">
    <property type="nucleotide sequence ID" value="NZ_BAABHN010000030.1"/>
</dbReference>
<dbReference type="InterPro" id="IPR002081">
    <property type="entry name" value="Cryptochrome/DNA_photolyase_1"/>
</dbReference>
<feature type="region of interest" description="Disordered" evidence="4">
    <location>
        <begin position="266"/>
        <end position="303"/>
    </location>
</feature>
<reference evidence="7" key="1">
    <citation type="journal article" date="2019" name="Int. J. Syst. Evol. Microbiol.">
        <title>The Global Catalogue of Microorganisms (GCM) 10K type strain sequencing project: providing services to taxonomists for standard genome sequencing and annotation.</title>
        <authorList>
            <consortium name="The Broad Institute Genomics Platform"/>
            <consortium name="The Broad Institute Genome Sequencing Center for Infectious Disease"/>
            <person name="Wu L."/>
            <person name="Ma J."/>
        </authorList>
    </citation>
    <scope>NUCLEOTIDE SEQUENCE [LARGE SCALE GENOMIC DNA]</scope>
    <source>
        <strain evidence="7">CCUG 50347</strain>
    </source>
</reference>
<evidence type="ECO:0000259" key="5">
    <source>
        <dbReference type="Pfam" id="PF03441"/>
    </source>
</evidence>
<keyword evidence="7" id="KW-1185">Reference proteome</keyword>
<keyword evidence="3" id="KW-0274">FAD</keyword>
<keyword evidence="2" id="KW-0285">Flavoprotein</keyword>
<feature type="domain" description="Cryptochrome/DNA photolyase FAD-binding" evidence="5">
    <location>
        <begin position="110"/>
        <end position="229"/>
    </location>
</feature>
<dbReference type="Gene3D" id="1.10.579.10">
    <property type="entry name" value="DNA Cyclobutane Dipyrimidine Photolyase, subunit A, domain 3"/>
    <property type="match status" value="1"/>
</dbReference>
<comment type="cofactor">
    <cofactor evidence="1">
        <name>FAD</name>
        <dbReference type="ChEBI" id="CHEBI:57692"/>
    </cofactor>
</comment>
<dbReference type="EMBL" id="JBHSIM010000030">
    <property type="protein sequence ID" value="MFC4833595.1"/>
    <property type="molecule type" value="Genomic_DNA"/>
</dbReference>
<dbReference type="PANTHER" id="PTHR11455:SF9">
    <property type="entry name" value="CRYPTOCHROME CIRCADIAN CLOCK 5 ISOFORM X1"/>
    <property type="match status" value="1"/>
</dbReference>
<dbReference type="Proteomes" id="UP001595909">
    <property type="component" value="Unassembled WGS sequence"/>
</dbReference>
<dbReference type="PANTHER" id="PTHR11455">
    <property type="entry name" value="CRYPTOCHROME"/>
    <property type="match status" value="1"/>
</dbReference>
<organism evidence="6 7">
    <name type="scientific">Actinomycetospora chibensis</name>
    <dbReference type="NCBI Taxonomy" id="663606"/>
    <lineage>
        <taxon>Bacteria</taxon>
        <taxon>Bacillati</taxon>
        <taxon>Actinomycetota</taxon>
        <taxon>Actinomycetes</taxon>
        <taxon>Pseudonocardiales</taxon>
        <taxon>Pseudonocardiaceae</taxon>
        <taxon>Actinomycetospora</taxon>
    </lineage>
</organism>
<dbReference type="SUPFAM" id="SSF48173">
    <property type="entry name" value="Cryptochrome/photolyase FAD-binding domain"/>
    <property type="match status" value="1"/>
</dbReference>
<comment type="caution">
    <text evidence="6">The sequence shown here is derived from an EMBL/GenBank/DDBJ whole genome shotgun (WGS) entry which is preliminary data.</text>
</comment>
<evidence type="ECO:0000313" key="6">
    <source>
        <dbReference type="EMBL" id="MFC4833595.1"/>
    </source>
</evidence>
<dbReference type="InterPro" id="IPR036134">
    <property type="entry name" value="Crypto/Photolyase_FAD-like_sf"/>
</dbReference>
<name>A0ABV9RIP7_9PSEU</name>
<protein>
    <submittedName>
        <fullName evidence="6">FAD-binding domain-containing protein</fullName>
    </submittedName>
</protein>
<dbReference type="Pfam" id="PF03441">
    <property type="entry name" value="FAD_binding_7"/>
    <property type="match status" value="1"/>
</dbReference>
<evidence type="ECO:0000256" key="3">
    <source>
        <dbReference type="ARBA" id="ARBA00022827"/>
    </source>
</evidence>